<dbReference type="RefSeq" id="WP_310124474.1">
    <property type="nucleotide sequence ID" value="NZ_JAVDQV010000011.1"/>
</dbReference>
<accession>A0ABU1LX77</accession>
<proteinExistence type="predicted"/>
<evidence type="ECO:0000313" key="1">
    <source>
        <dbReference type="EMBL" id="MDR6411366.1"/>
    </source>
</evidence>
<evidence type="ECO:0000313" key="2">
    <source>
        <dbReference type="Proteomes" id="UP001264340"/>
    </source>
</evidence>
<dbReference type="EMBL" id="JAVDRP010000010">
    <property type="protein sequence ID" value="MDR6411366.1"/>
    <property type="molecule type" value="Genomic_DNA"/>
</dbReference>
<comment type="caution">
    <text evidence="1">The sequence shown here is derived from an EMBL/GenBank/DDBJ whole genome shotgun (WGS) entry which is preliminary data.</text>
</comment>
<dbReference type="Proteomes" id="UP001264340">
    <property type="component" value="Unassembled WGS sequence"/>
</dbReference>
<keyword evidence="2" id="KW-1185">Reference proteome</keyword>
<reference evidence="1 2" key="1">
    <citation type="submission" date="2023-07" db="EMBL/GenBank/DDBJ databases">
        <title>Sorghum-associated microbial communities from plants grown in Nebraska, USA.</title>
        <authorList>
            <person name="Schachtman D."/>
        </authorList>
    </citation>
    <scope>NUCLEOTIDE SEQUENCE [LARGE SCALE GENOMIC DNA]</scope>
    <source>
        <strain evidence="1 2">DS1316</strain>
    </source>
</reference>
<name>A0ABU1LX77_9BURK</name>
<protein>
    <submittedName>
        <fullName evidence="1">Uncharacterized protein</fullName>
    </submittedName>
</protein>
<gene>
    <name evidence="1" type="ORF">J2804_004794</name>
</gene>
<organism evidence="1 2">
    <name type="scientific">Paraburkholderia terricola</name>
    <dbReference type="NCBI Taxonomy" id="169427"/>
    <lineage>
        <taxon>Bacteria</taxon>
        <taxon>Pseudomonadati</taxon>
        <taxon>Pseudomonadota</taxon>
        <taxon>Betaproteobacteria</taxon>
        <taxon>Burkholderiales</taxon>
        <taxon>Burkholderiaceae</taxon>
        <taxon>Paraburkholderia</taxon>
    </lineage>
</organism>
<sequence>MTKASGRKGSQRTTPPARLRMFRTISWYRTLCTPASEYISHILRELGRLGMDIRDIESLDRAPHTKAVLSDLISWIGEPPSDAFSKLFDWKTLDLSQMESRLEKNSSAKPRIELSAHVTKMNNLSVRWHPGGWKDSHFDWNGTGQNHFNLVSQRKWQEPPDFCWFVGDEQPTFDGRASNELMYVRGVGNLRPEPHENYGPYATYNADVVDSILICAVRSAYEGLIERLKYSFEVDVVDAFDFVIRDETDEDVPHSSQFPIHRVVAWSLEDAGELRIRREQEAAAEQEKKDRSDLANITLSYGFTLEVFVDVLIRASSTRSTGSGPSDEVANRKAAKDLRNAGFNVNAGHVRHVRQLIERYNPEILPEALRPVTAPEDKGSLGKIVDIASFR</sequence>